<dbReference type="AlphaFoldDB" id="A0A9Q8NAB3"/>
<dbReference type="RefSeq" id="WP_145464520.1">
    <property type="nucleotide sequence ID" value="NZ_VNHC01000002.1"/>
</dbReference>
<keyword evidence="3" id="KW-0328">Glycosyltransferase</keyword>
<dbReference type="PANTHER" id="PTHR43179:SF12">
    <property type="entry name" value="GALACTOFURANOSYLTRANSFERASE GLFT2"/>
    <property type="match status" value="1"/>
</dbReference>
<comment type="pathway">
    <text evidence="1">Cell wall biogenesis; cell wall polysaccharide biosynthesis.</text>
</comment>
<name>A0A9Q8NAB3_9LACO</name>
<dbReference type="EMBL" id="VNHC01000002">
    <property type="protein sequence ID" value="TVV28270.1"/>
    <property type="molecule type" value="Genomic_DNA"/>
</dbReference>
<protein>
    <submittedName>
        <fullName evidence="5">Glycosyltransferase</fullName>
    </submittedName>
</protein>
<evidence type="ECO:0000313" key="5">
    <source>
        <dbReference type="EMBL" id="TVV28270.1"/>
    </source>
</evidence>
<comment type="caution">
    <text evidence="5">The sequence shown here is derived from an EMBL/GenBank/DDBJ whole genome shotgun (WGS) entry which is preliminary data.</text>
</comment>
<evidence type="ECO:0000256" key="3">
    <source>
        <dbReference type="ARBA" id="ARBA00022676"/>
    </source>
</evidence>
<proteinExistence type="inferred from homology"/>
<organism evidence="5 6">
    <name type="scientific">Weissella cibaria</name>
    <dbReference type="NCBI Taxonomy" id="137591"/>
    <lineage>
        <taxon>Bacteria</taxon>
        <taxon>Bacillati</taxon>
        <taxon>Bacillota</taxon>
        <taxon>Bacilli</taxon>
        <taxon>Lactobacillales</taxon>
        <taxon>Lactobacillaceae</taxon>
        <taxon>Weissella</taxon>
    </lineage>
</organism>
<dbReference type="SUPFAM" id="SSF53448">
    <property type="entry name" value="Nucleotide-diphospho-sugar transferases"/>
    <property type="match status" value="1"/>
</dbReference>
<evidence type="ECO:0000256" key="4">
    <source>
        <dbReference type="ARBA" id="ARBA00022679"/>
    </source>
</evidence>
<evidence type="ECO:0000256" key="1">
    <source>
        <dbReference type="ARBA" id="ARBA00004776"/>
    </source>
</evidence>
<keyword evidence="4" id="KW-0808">Transferase</keyword>
<dbReference type="GO" id="GO:0016757">
    <property type="term" value="F:glycosyltransferase activity"/>
    <property type="evidence" value="ECO:0007669"/>
    <property type="project" value="UniProtKB-KW"/>
</dbReference>
<evidence type="ECO:0000256" key="2">
    <source>
        <dbReference type="ARBA" id="ARBA00006739"/>
    </source>
</evidence>
<dbReference type="Gene3D" id="3.90.550.10">
    <property type="entry name" value="Spore Coat Polysaccharide Biosynthesis Protein SpsA, Chain A"/>
    <property type="match status" value="1"/>
</dbReference>
<dbReference type="PANTHER" id="PTHR43179">
    <property type="entry name" value="RHAMNOSYLTRANSFERASE WBBL"/>
    <property type="match status" value="1"/>
</dbReference>
<gene>
    <name evidence="5" type="ORF">FO435_10460</name>
</gene>
<reference evidence="5 6" key="1">
    <citation type="submission" date="2019-07" db="EMBL/GenBank/DDBJ databases">
        <title>Genome sequence of Weissella cibaria GK1.</title>
        <authorList>
            <person name="Choi H.-J."/>
        </authorList>
    </citation>
    <scope>NUCLEOTIDE SEQUENCE [LARGE SCALE GENOMIC DNA]</scope>
    <source>
        <strain evidence="5 6">GK1</strain>
    </source>
</reference>
<comment type="similarity">
    <text evidence="2">Belongs to the glycosyltransferase 2 family.</text>
</comment>
<sequence length="301" mass="33737">MGLEMGVITKNDVVAIVVAFNFSGERADNIITRLINQGVYTIVVDNSDRHSNFLESITSDYYFNGGNVGIAKAQNTGIRRALTKGAKGVLIFDQDSLIPGDYVVKMLQVANSVPENIGIISPKILDLNTGQFTNPRSYRRNAKGIKITNSIENDSDYFYAAKPIASGQFIFSRVFQEVGVMEENYFIDAVDTEFNLRAILAGYESIVHGDVLLHHTIGSKRTVTIGPILLRPSNHSAFRKYFIERNNIWMYRKFKKNVQGLGLQTMLTVLSQIVYILFENDKTAKFKSSFKGIVDGILTRR</sequence>
<dbReference type="Proteomes" id="UP000320012">
    <property type="component" value="Unassembled WGS sequence"/>
</dbReference>
<accession>A0A9Q8NAB3</accession>
<dbReference type="InterPro" id="IPR029044">
    <property type="entry name" value="Nucleotide-diphossugar_trans"/>
</dbReference>
<evidence type="ECO:0000313" key="6">
    <source>
        <dbReference type="Proteomes" id="UP000320012"/>
    </source>
</evidence>